<dbReference type="EMBL" id="MF946548">
    <property type="protein sequence ID" value="AWG87402.1"/>
    <property type="molecule type" value="Genomic_DNA"/>
</dbReference>
<dbReference type="GO" id="GO:0005524">
    <property type="term" value="F:ATP binding"/>
    <property type="evidence" value="ECO:0007669"/>
    <property type="project" value="UniProtKB-KW"/>
</dbReference>
<keyword evidence="2" id="KW-0067">ATP-binding</keyword>
<dbReference type="InterPro" id="IPR001177">
    <property type="entry name" value="PPV_DNA_helicase_E1_C"/>
</dbReference>
<accession>A0A2S1MK29</accession>
<dbReference type="RefSeq" id="YP_009552707.1">
    <property type="nucleotide sequence ID" value="NC_040625.1"/>
</dbReference>
<protein>
    <submittedName>
        <fullName evidence="6">EO1</fullName>
    </submittedName>
</protein>
<dbReference type="InterPro" id="IPR027417">
    <property type="entry name" value="P-loop_NTPase"/>
</dbReference>
<evidence type="ECO:0000256" key="2">
    <source>
        <dbReference type="ARBA" id="ARBA00022840"/>
    </source>
</evidence>
<feature type="region of interest" description="Disordered" evidence="4">
    <location>
        <begin position="159"/>
        <end position="183"/>
    </location>
</feature>
<dbReference type="InterPro" id="IPR014015">
    <property type="entry name" value="Helicase_SF3_DNA-vir"/>
</dbReference>
<dbReference type="Pfam" id="PF00519">
    <property type="entry name" value="PPV_E1_C"/>
    <property type="match status" value="1"/>
</dbReference>
<sequence>MDSEEEQYLQSTGKSPEWDSIFQSDEEDVPSPKQSTFISANNSTIFQMRDMLTDLTLQERITFWQRFTSVSKSKYILPMVQAGEHSQYKENLGTMVVPTTLMRQFEKEQVLQFFALFNNAINEGLEAIQIFNVMLSDKPAIQSTITDPIKDLEQQFANMESPHKKRAADAPPTPPPPLSLKRHCTYSNENNIIDTLQDLEPPNDMSNTDSSILPSAGTHPSPDEIMSQHSVFHPDADSILYRQLARNFKPQTQDRRMLFLPSSLRSPEYVCPSTNINTKYKHFLVAGPGLRSTFKEETACAITVMSRLEKMCIMGIHELDNDVTLSTGTDISEATLLLFQVDRKSKYDTVLKDIADNILPNISSQTTREHFIALPLTPKGYDEYMRLINEMTVKMFVGNVDVKTRTRLKLDDECVKQSFMKLVDHLDQEGVSCSSDIIHLFDKMTPLHPLYDILAHLKGHASAMKSNVDIANWYLRERRTYIPATMREKAHLLPAMTINYIYEAFTQQQEAWAAQGINERYVTVPFDFEIQEHNSWFETNILNAQTTTEKILLSQGIQPISFINCFLEAQLHGTRRERLMIFYSEQKKCGKSIVADAIRRLCIGKRLTLDQRDGRDFMIGSVAFSGNVIIEDPSKSALLYMDRCLRAHFDGDKVPINVKNQPITDRPFPPVIITTNERAAIDLLGSRGQAFIFRKTMSQIFGTKQVDRIDPSDVAFMLMKYSCFPMCFPIYDVVKKLKPIGPIACVRDAPNGHNPFCRFMRYIDRVSRKAEPLKSTVTIPLPNGKMGLCHLHSYERLRVKNIGWMLSKTALDAARDYILHRLTKHRPPNDEIERLTDIAKRFVDGLARPLSFLQSRVHSDYDHHFITEEYFHPWLTTDTFTSDSNGLEPFIDERARSLQPTALRLSPAEEELLYSADIEQRKRFINNPLDALRKKALDAKVLDWYTVLSGQMQLRFRDTPPVTRREDEDCFG</sequence>
<dbReference type="GO" id="GO:0003677">
    <property type="term" value="F:DNA binding"/>
    <property type="evidence" value="ECO:0007669"/>
    <property type="project" value="InterPro"/>
</dbReference>
<proteinExistence type="predicted"/>
<dbReference type="GeneID" id="41702106"/>
<evidence type="ECO:0000313" key="6">
    <source>
        <dbReference type="EMBL" id="AWG87402.1"/>
    </source>
</evidence>
<name>A0A2S1MK29_9VIRU</name>
<keyword evidence="1" id="KW-0547">Nucleotide-binding</keyword>
<evidence type="ECO:0000256" key="1">
    <source>
        <dbReference type="ARBA" id="ARBA00022741"/>
    </source>
</evidence>
<dbReference type="GO" id="GO:0003678">
    <property type="term" value="F:DNA helicase activity"/>
    <property type="evidence" value="ECO:0007669"/>
    <property type="project" value="InterPro"/>
</dbReference>
<evidence type="ECO:0000259" key="5">
    <source>
        <dbReference type="PROSITE" id="PS51206"/>
    </source>
</evidence>
<dbReference type="KEGG" id="vg:41702106"/>
<evidence type="ECO:0000256" key="4">
    <source>
        <dbReference type="SAM" id="MobiDB-lite"/>
    </source>
</evidence>
<feature type="compositionally biased region" description="Polar residues" evidence="4">
    <location>
        <begin position="204"/>
        <end position="213"/>
    </location>
</feature>
<feature type="domain" description="SF3 helicase" evidence="5">
    <location>
        <begin position="558"/>
        <end position="737"/>
    </location>
</feature>
<dbReference type="PROSITE" id="PS51206">
    <property type="entry name" value="SF3_HELICASE_1"/>
    <property type="match status" value="1"/>
</dbReference>
<feature type="region of interest" description="Disordered" evidence="4">
    <location>
        <begin position="1"/>
        <end position="36"/>
    </location>
</feature>
<reference evidence="6" key="1">
    <citation type="submission" date="2017-09" db="EMBL/GenBank/DDBJ databases">
        <title>First adomaviral infection in elasmobranch: viral epithelial cell cytokaryomegaly disease caused by a new DNA virus, with molecular evidence from viral loads and in situ hybridization.</title>
        <authorList>
            <person name="Dill J."/>
            <person name="Ng T.F.F."/>
            <person name="Delwart E."/>
            <person name="Buck C.B."/>
            <person name="Camus A."/>
        </authorList>
    </citation>
    <scope>NUCLEOTIDE SEQUENCE [LARGE SCALE GENOMIC DNA]</scope>
    <source>
        <strain evidence="6">UGA1</strain>
    </source>
</reference>
<feature type="region of interest" description="Disordered" evidence="4">
    <location>
        <begin position="196"/>
        <end position="221"/>
    </location>
</feature>
<organism evidence="6">
    <name type="scientific">Rhynchobatus djiddensis adomavirus 1</name>
    <dbReference type="NCBI Taxonomy" id="2175117"/>
    <lineage>
        <taxon>Viruses</taxon>
        <taxon>Adomaviruses</taxon>
    </lineage>
</organism>
<dbReference type="SUPFAM" id="SSF52540">
    <property type="entry name" value="P-loop containing nucleoside triphosphate hydrolases"/>
    <property type="match status" value="1"/>
</dbReference>
<dbReference type="Gene3D" id="3.40.50.300">
    <property type="entry name" value="P-loop containing nucleotide triphosphate hydrolases"/>
    <property type="match status" value="1"/>
</dbReference>
<comment type="function">
    <text evidence="3">ATP-dependent DNA 3'-5' helicase required for initiation of viral DNA replication. It forms a complex with the viral E2 protein. The E1-E2 complex binds to the replication origin which contains binding sites for both proteins. During the initial step, a dimer of E1 interacts with a dimer of protein E2 leading to a complex that binds the viral origin of replication with high specificity. Then, a second dimer of E1 displaces the E2 dimer in an ATP-dependent manner to form the E1 tetramer. Following this, two E1 monomers are added to each half of the site, which results in the formation of two E1 trimers on the viral ori. Subsequently, two hexamers will be created. The double hexamer acts as a bi-directional helicase machinery and unwinds the viral DNA and then recruits the host DNA polymerase to start replication.</text>
</comment>
<evidence type="ECO:0000256" key="3">
    <source>
        <dbReference type="ARBA" id="ARBA00093297"/>
    </source>
</evidence>
<dbReference type="Proteomes" id="UP000290636">
    <property type="component" value="Segment"/>
</dbReference>
<dbReference type="GO" id="GO:0006260">
    <property type="term" value="P:DNA replication"/>
    <property type="evidence" value="ECO:0007669"/>
    <property type="project" value="InterPro"/>
</dbReference>